<gene>
    <name evidence="1" type="ordered locus">GYO_0797</name>
</gene>
<dbReference type="HOGENOM" id="CLU_3324665_0_0_9"/>
<evidence type="ECO:0000313" key="2">
    <source>
        <dbReference type="Proteomes" id="UP000002651"/>
    </source>
</evidence>
<accession>G4NR23</accession>
<name>G4NR23_BACS4</name>
<dbReference type="EMBL" id="CP002905">
    <property type="protein sequence ID" value="AEP85492.1"/>
    <property type="molecule type" value="Genomic_DNA"/>
</dbReference>
<keyword evidence="2" id="KW-1185">Reference proteome</keyword>
<evidence type="ECO:0000313" key="1">
    <source>
        <dbReference type="EMBL" id="AEP85492.1"/>
    </source>
</evidence>
<protein>
    <submittedName>
        <fullName evidence="1">Uncharacterized protein</fullName>
    </submittedName>
</protein>
<organism evidence="1 2">
    <name type="scientific">Bacillus spizizenii (strain DSM 15029 / JCM 12233 / NBRC 101239 / NRRL B-23049 / TU-B-10)</name>
    <name type="common">Bacillus subtilis subsp. spizizenii</name>
    <dbReference type="NCBI Taxonomy" id="1052585"/>
    <lineage>
        <taxon>Bacteria</taxon>
        <taxon>Bacillati</taxon>
        <taxon>Bacillota</taxon>
        <taxon>Bacilli</taxon>
        <taxon>Bacillales</taxon>
        <taxon>Bacillaceae</taxon>
        <taxon>Bacillus</taxon>
    </lineage>
</organism>
<sequence>MRIDWLNETVKNNVKKSKRRPKQASFNAAYEDLVLHSH</sequence>
<proteinExistence type="predicted"/>
<reference evidence="1 2" key="1">
    <citation type="journal article" date="2012" name="J. Bacteriol.">
        <title>Whole-genome sequences of Bacillus subtilis and close relatives.</title>
        <authorList>
            <person name="Earl A.M."/>
            <person name="Eppinger M."/>
            <person name="Fricke W.F."/>
            <person name="Rosovitz M.J."/>
            <person name="Rasko D.A."/>
            <person name="Daugherty S."/>
            <person name="Losick R."/>
            <person name="Kolter R."/>
            <person name="Ravel J."/>
        </authorList>
    </citation>
    <scope>NUCLEOTIDE SEQUENCE [LARGE SCALE GENOMIC DNA]</scope>
    <source>
        <strain evidence="2">DSM 15029 / JCM 12233 / NBRC 101239 / NRRL B-23049 / TU-B-10</strain>
    </source>
</reference>
<dbReference type="AlphaFoldDB" id="G4NR23"/>
<dbReference type="Proteomes" id="UP000002651">
    <property type="component" value="Chromosome"/>
</dbReference>
<dbReference type="KEGG" id="bst:GYO_0797"/>